<reference evidence="5 6" key="1">
    <citation type="submission" date="2021-05" db="EMBL/GenBank/DDBJ databases">
        <authorList>
            <person name="Zahm M."/>
            <person name="Klopp C."/>
            <person name="Cabau C."/>
            <person name="Kuhl H."/>
            <person name="Suciu R."/>
            <person name="Ciorpac M."/>
            <person name="Holostenco D."/>
            <person name="Gessner J."/>
            <person name="Wuertz S."/>
            <person name="Hohne C."/>
            <person name="Stock M."/>
            <person name="Gislard M."/>
            <person name="Lluch J."/>
            <person name="Milhes M."/>
            <person name="Lampietro C."/>
            <person name="Lopez Roques C."/>
            <person name="Donnadieu C."/>
            <person name="Du K."/>
            <person name="Schartl M."/>
            <person name="Guiguen Y."/>
        </authorList>
    </citation>
    <scope>NUCLEOTIDE SEQUENCE [LARGE SCALE GENOMIC DNA]</scope>
    <source>
        <strain evidence="5">Hh-F2</strain>
        <tissue evidence="5">Blood</tissue>
    </source>
</reference>
<dbReference type="EMBL" id="JAHFZB010000050">
    <property type="protein sequence ID" value="KAK6467267.1"/>
    <property type="molecule type" value="Genomic_DNA"/>
</dbReference>
<keyword evidence="3" id="KW-0645">Protease</keyword>
<keyword evidence="2 3" id="KW-0378">Hydrolase</keyword>
<dbReference type="Proteomes" id="UP001369086">
    <property type="component" value="Unassembled WGS sequence"/>
</dbReference>
<evidence type="ECO:0000256" key="1">
    <source>
        <dbReference type="ARBA" id="ARBA00000707"/>
    </source>
</evidence>
<gene>
    <name evidence="5" type="ORF">HHUSO_G35261</name>
</gene>
<dbReference type="Gene3D" id="3.90.70.10">
    <property type="entry name" value="Cysteine proteinases"/>
    <property type="match status" value="1"/>
</dbReference>
<proteinExistence type="inferred from homology"/>
<comment type="caution">
    <text evidence="5">The sequence shown here is derived from an EMBL/GenBank/DDBJ whole genome shotgun (WGS) entry which is preliminary data.</text>
</comment>
<dbReference type="PROSITE" id="PS00973">
    <property type="entry name" value="USP_2"/>
    <property type="match status" value="1"/>
</dbReference>
<dbReference type="PANTHER" id="PTHR21646:SF6">
    <property type="entry name" value="UBIQUITIN CARBOXYL-TERMINAL HYDROLASE 21"/>
    <property type="match status" value="1"/>
</dbReference>
<dbReference type="InterPro" id="IPR001394">
    <property type="entry name" value="Peptidase_C19_UCH"/>
</dbReference>
<comment type="catalytic activity">
    <reaction evidence="1 3">
        <text>Thiol-dependent hydrolysis of ester, thioester, amide, peptide and isopeptide bonds formed by the C-terminal Gly of ubiquitin (a 76-residue protein attached to proteins as an intracellular targeting signal).</text>
        <dbReference type="EC" id="3.4.19.12"/>
    </reaction>
</comment>
<dbReference type="PROSITE" id="PS50235">
    <property type="entry name" value="USP_3"/>
    <property type="match status" value="1"/>
</dbReference>
<dbReference type="CDD" id="cd02674">
    <property type="entry name" value="Peptidase_C19R"/>
    <property type="match status" value="1"/>
</dbReference>
<comment type="similarity">
    <text evidence="3">Belongs to the peptidase C19 family.</text>
</comment>
<evidence type="ECO:0000313" key="5">
    <source>
        <dbReference type="EMBL" id="KAK6467267.1"/>
    </source>
</evidence>
<name>A0ABR0Y3M0_HUSHU</name>
<dbReference type="PROSITE" id="PS00972">
    <property type="entry name" value="USP_1"/>
    <property type="match status" value="1"/>
</dbReference>
<dbReference type="InterPro" id="IPR018200">
    <property type="entry name" value="USP_CS"/>
</dbReference>
<dbReference type="InterPro" id="IPR028889">
    <property type="entry name" value="USP"/>
</dbReference>
<dbReference type="EC" id="3.4.19.12" evidence="3"/>
<dbReference type="InterPro" id="IPR038765">
    <property type="entry name" value="Papain-like_cys_pep_sf"/>
</dbReference>
<dbReference type="GO" id="GO:0016787">
    <property type="term" value="F:hydrolase activity"/>
    <property type="evidence" value="ECO:0007669"/>
    <property type="project" value="UniProtKB-KW"/>
</dbReference>
<organism evidence="5 6">
    <name type="scientific">Huso huso</name>
    <name type="common">Beluga</name>
    <name type="synonym">Acipenser huso</name>
    <dbReference type="NCBI Taxonomy" id="61971"/>
    <lineage>
        <taxon>Eukaryota</taxon>
        <taxon>Metazoa</taxon>
        <taxon>Chordata</taxon>
        <taxon>Craniata</taxon>
        <taxon>Vertebrata</taxon>
        <taxon>Euteleostomi</taxon>
        <taxon>Actinopterygii</taxon>
        <taxon>Chondrostei</taxon>
        <taxon>Acipenseriformes</taxon>
        <taxon>Acipenseridae</taxon>
        <taxon>Huso</taxon>
    </lineage>
</organism>
<accession>A0ABR0Y3M0</accession>
<keyword evidence="6" id="KW-1185">Reference proteome</keyword>
<sequence length="406" mass="46187">MTARYRDDVFLDVAWRNDKILAQRCAALITHNTLQQEGADISQSVLYNALMGLLLVADKEKEVNLILGSGQIGLCNVGNTCFLNSMVQCLSHTRTLRDYCLQKKYRQEVSSRRKTELMNAFSEVLSDLWTTDMSTAVHPGNFNTIFKESVPHFIGYSQQDAQEFLHFLLDRLHSEINRTSPQNQPISDLPESKYNKLREDKKAMLMWKHYLEREDSKIVDLFAGQLKSSLRCSSCGHESTTFDVFYDLSLPIPKGSVSGGRVSLKDCLALFSQVEELKSDNAPMCDRCGKHTDSTKKLTIQRFPKILVLHLNRFSASRFSISKSTATVSFPIHHLDLGDYGTECAGKVLYNLYAICNHCGTVHIGHYTAYCQQERGWFCYNDSRVSPVSESQLQSNQAYVLFYEME</sequence>
<feature type="domain" description="USP" evidence="4">
    <location>
        <begin position="72"/>
        <end position="406"/>
    </location>
</feature>
<evidence type="ECO:0000256" key="2">
    <source>
        <dbReference type="ARBA" id="ARBA00022801"/>
    </source>
</evidence>
<evidence type="ECO:0000313" key="6">
    <source>
        <dbReference type="Proteomes" id="UP001369086"/>
    </source>
</evidence>
<dbReference type="Pfam" id="PF00443">
    <property type="entry name" value="UCH"/>
    <property type="match status" value="1"/>
</dbReference>
<keyword evidence="3" id="KW-0788">Thiol protease</keyword>
<evidence type="ECO:0000259" key="4">
    <source>
        <dbReference type="PROSITE" id="PS50235"/>
    </source>
</evidence>
<keyword evidence="3" id="KW-0833">Ubl conjugation pathway</keyword>
<protein>
    <recommendedName>
        <fullName evidence="3">Ubiquitin carboxyl-terminal hydrolase</fullName>
        <ecNumber evidence="3">3.4.19.12</ecNumber>
    </recommendedName>
</protein>
<evidence type="ECO:0000256" key="3">
    <source>
        <dbReference type="RuleBase" id="RU366025"/>
    </source>
</evidence>
<dbReference type="PANTHER" id="PTHR21646">
    <property type="entry name" value="UBIQUITIN CARBOXYL-TERMINAL HYDROLASE"/>
    <property type="match status" value="1"/>
</dbReference>
<dbReference type="InterPro" id="IPR050185">
    <property type="entry name" value="Ub_carboxyl-term_hydrolase"/>
</dbReference>
<dbReference type="SUPFAM" id="SSF54001">
    <property type="entry name" value="Cysteine proteinases"/>
    <property type="match status" value="1"/>
</dbReference>